<dbReference type="EMBL" id="WTYL01000001">
    <property type="protein sequence ID" value="MXP42985.1"/>
    <property type="molecule type" value="Genomic_DNA"/>
</dbReference>
<accession>A0A845AXK6</accession>
<evidence type="ECO:0000313" key="3">
    <source>
        <dbReference type="Proteomes" id="UP000431922"/>
    </source>
</evidence>
<organism evidence="2 3">
    <name type="scientific">Allopontixanthobacter sediminis</name>
    <dbReference type="NCBI Taxonomy" id="1689985"/>
    <lineage>
        <taxon>Bacteria</taxon>
        <taxon>Pseudomonadati</taxon>
        <taxon>Pseudomonadota</taxon>
        <taxon>Alphaproteobacteria</taxon>
        <taxon>Sphingomonadales</taxon>
        <taxon>Erythrobacteraceae</taxon>
        <taxon>Allopontixanthobacter</taxon>
    </lineage>
</organism>
<comment type="caution">
    <text evidence="2">The sequence shown here is derived from an EMBL/GenBank/DDBJ whole genome shotgun (WGS) entry which is preliminary data.</text>
</comment>
<feature type="region of interest" description="Disordered" evidence="1">
    <location>
        <begin position="42"/>
        <end position="62"/>
    </location>
</feature>
<name>A0A845AXK6_9SPHN</name>
<sequence length="62" mass="6978">MVAIKLEKPWTYRTPEVTIDYTAGEHEVFQCIADKAETEGVIAKEEEDAKEPAPRTTRKAKG</sequence>
<reference evidence="2 3" key="1">
    <citation type="submission" date="2019-12" db="EMBL/GenBank/DDBJ databases">
        <title>Genomic-based taxomic classification of the family Erythrobacteraceae.</title>
        <authorList>
            <person name="Xu L."/>
        </authorList>
    </citation>
    <scope>NUCLEOTIDE SEQUENCE [LARGE SCALE GENOMIC DNA]</scope>
    <source>
        <strain evidence="2 3">KCTC 42453</strain>
    </source>
</reference>
<evidence type="ECO:0000313" key="2">
    <source>
        <dbReference type="EMBL" id="MXP42985.1"/>
    </source>
</evidence>
<protein>
    <submittedName>
        <fullName evidence="2">Uncharacterized protein</fullName>
    </submittedName>
</protein>
<dbReference type="Proteomes" id="UP000431922">
    <property type="component" value="Unassembled WGS sequence"/>
</dbReference>
<dbReference type="RefSeq" id="WP_160754639.1">
    <property type="nucleotide sequence ID" value="NZ_WTYL01000001.1"/>
</dbReference>
<evidence type="ECO:0000256" key="1">
    <source>
        <dbReference type="SAM" id="MobiDB-lite"/>
    </source>
</evidence>
<gene>
    <name evidence="2" type="ORF">GRI65_00780</name>
</gene>
<keyword evidence="3" id="KW-1185">Reference proteome</keyword>
<dbReference type="AlphaFoldDB" id="A0A845AXK6"/>
<proteinExistence type="predicted"/>